<accession>A0A1S1Z0E8</accession>
<dbReference type="RefSeq" id="WP_044221354.1">
    <property type="nucleotide sequence ID" value="NZ_JRYR02000001.1"/>
</dbReference>
<dbReference type="PANTHER" id="PTHR21060">
    <property type="entry name" value="ACETATE KINASE"/>
    <property type="match status" value="1"/>
</dbReference>
<comment type="caution">
    <text evidence="11">The sequence shown here is derived from an EMBL/GenBank/DDBJ whole genome shotgun (WGS) entry which is preliminary data.</text>
</comment>
<dbReference type="InterPro" id="IPR023865">
    <property type="entry name" value="Aliphatic_acid_kinase_CS"/>
</dbReference>
<name>A0A1S1Z0E8_FLAPC</name>
<dbReference type="EC" id="2.7.2.7" evidence="9"/>
<evidence type="ECO:0000256" key="6">
    <source>
        <dbReference type="ARBA" id="ARBA00022777"/>
    </source>
</evidence>
<dbReference type="OrthoDB" id="9771859at2"/>
<reference evidence="11 12" key="1">
    <citation type="journal article" date="2012" name="Int. J. Syst. Evol. Microbiol.">
        <title>Flammeovirga pacifica sp. nov., isolated from deep-sea sediment.</title>
        <authorList>
            <person name="Xu H."/>
            <person name="Fu Y."/>
            <person name="Yang N."/>
            <person name="Ding Z."/>
            <person name="Lai Q."/>
            <person name="Zeng R."/>
        </authorList>
    </citation>
    <scope>NUCLEOTIDE SEQUENCE [LARGE SCALE GENOMIC DNA]</scope>
    <source>
        <strain evidence="12">DSM 24597 / LMG 26175 / WPAGA1</strain>
    </source>
</reference>
<evidence type="ECO:0000256" key="1">
    <source>
        <dbReference type="ARBA" id="ARBA00004496"/>
    </source>
</evidence>
<dbReference type="STRING" id="915059.NH26_09500"/>
<protein>
    <recommendedName>
        <fullName evidence="9">Probable butyrate kinase</fullName>
        <shortName evidence="9">BK</shortName>
        <ecNumber evidence="9">2.7.2.7</ecNumber>
    </recommendedName>
    <alternativeName>
        <fullName evidence="9">Branched-chain carboxylic acid kinase</fullName>
    </alternativeName>
</protein>
<evidence type="ECO:0000256" key="2">
    <source>
        <dbReference type="ARBA" id="ARBA00008748"/>
    </source>
</evidence>
<dbReference type="InterPro" id="IPR011245">
    <property type="entry name" value="Butyrate_kin"/>
</dbReference>
<dbReference type="GO" id="GO:0005737">
    <property type="term" value="C:cytoplasm"/>
    <property type="evidence" value="ECO:0007669"/>
    <property type="project" value="UniProtKB-SubCell"/>
</dbReference>
<dbReference type="NCBIfam" id="TIGR02707">
    <property type="entry name" value="butyr_kinase"/>
    <property type="match status" value="1"/>
</dbReference>
<dbReference type="Pfam" id="PF00871">
    <property type="entry name" value="Acetate_kinase"/>
    <property type="match status" value="1"/>
</dbReference>
<dbReference type="PROSITE" id="PS01076">
    <property type="entry name" value="ACETATE_KINASE_2"/>
    <property type="match status" value="1"/>
</dbReference>
<dbReference type="EMBL" id="JRYR02000001">
    <property type="protein sequence ID" value="OHX66575.1"/>
    <property type="molecule type" value="Genomic_DNA"/>
</dbReference>
<comment type="similarity">
    <text evidence="2 9 10">Belongs to the acetokinase family.</text>
</comment>
<evidence type="ECO:0000256" key="5">
    <source>
        <dbReference type="ARBA" id="ARBA00022741"/>
    </source>
</evidence>
<dbReference type="GO" id="GO:0005524">
    <property type="term" value="F:ATP binding"/>
    <property type="evidence" value="ECO:0007669"/>
    <property type="project" value="UniProtKB-KW"/>
</dbReference>
<evidence type="ECO:0000256" key="3">
    <source>
        <dbReference type="ARBA" id="ARBA00022490"/>
    </source>
</evidence>
<dbReference type="InterPro" id="IPR000890">
    <property type="entry name" value="Aliphatic_acid_kin_short-chain"/>
</dbReference>
<evidence type="ECO:0000256" key="4">
    <source>
        <dbReference type="ARBA" id="ARBA00022679"/>
    </source>
</evidence>
<dbReference type="GO" id="GO:0047761">
    <property type="term" value="F:butyrate kinase activity"/>
    <property type="evidence" value="ECO:0007669"/>
    <property type="project" value="UniProtKB-UniRule"/>
</dbReference>
<dbReference type="SUPFAM" id="SSF53067">
    <property type="entry name" value="Actin-like ATPase domain"/>
    <property type="match status" value="2"/>
</dbReference>
<dbReference type="GO" id="GO:0006083">
    <property type="term" value="P:acetate metabolic process"/>
    <property type="evidence" value="ECO:0007669"/>
    <property type="project" value="TreeGrafter"/>
</dbReference>
<comment type="catalytic activity">
    <reaction evidence="8 9">
        <text>butanoate + ATP = butanoyl phosphate + ADP</text>
        <dbReference type="Rhea" id="RHEA:13585"/>
        <dbReference type="ChEBI" id="CHEBI:17968"/>
        <dbReference type="ChEBI" id="CHEBI:30616"/>
        <dbReference type="ChEBI" id="CHEBI:58079"/>
        <dbReference type="ChEBI" id="CHEBI:456216"/>
        <dbReference type="EC" id="2.7.2.7"/>
    </reaction>
</comment>
<dbReference type="PANTHER" id="PTHR21060:SF3">
    <property type="entry name" value="BUTYRATE KINASE 2-RELATED"/>
    <property type="match status" value="1"/>
</dbReference>
<keyword evidence="3 9" id="KW-0963">Cytoplasm</keyword>
<proteinExistence type="inferred from homology"/>
<evidence type="ECO:0000313" key="11">
    <source>
        <dbReference type="EMBL" id="OHX66575.1"/>
    </source>
</evidence>
<sequence>MQYILVINPGSTSTKVAIYEGEKEYKVKTLRHSIEELQGFPSEEDQLQYRKEKVVEFLKEEQIDISTLAIVMARGGLSKPIESGVYLVDENLLHDLKETPRKHASNWAAKIAFDIAKEAEVNAYIADPVVVDELSDIARISGHPKFPRISVFHALNQKAVAKTYANRIGKDYKDLNLIVTHMGGGVSVGAHLKGKVVDVNQALDGDGPFSPERSGTLPVGDVVRAAFSGAYTQQEMISMLVGKGGMSAYLNTIDAKEVIDAAQNGDTKAEQIMQAMIYQIAKSINSLVVPLNNEVDAIILTGGLAYGQWFTSELEKFVKHIAPVEIHPGEDEMWALAFNGYQVIKKKVTPKEYGNTEY</sequence>
<dbReference type="CDD" id="cd24011">
    <property type="entry name" value="ASKHA_NBD_BK"/>
    <property type="match status" value="1"/>
</dbReference>
<keyword evidence="12" id="KW-1185">Reference proteome</keyword>
<dbReference type="InterPro" id="IPR043129">
    <property type="entry name" value="ATPase_NBD"/>
</dbReference>
<organism evidence="11 12">
    <name type="scientific">Flammeovirga pacifica</name>
    <dbReference type="NCBI Taxonomy" id="915059"/>
    <lineage>
        <taxon>Bacteria</taxon>
        <taxon>Pseudomonadati</taxon>
        <taxon>Bacteroidota</taxon>
        <taxon>Cytophagia</taxon>
        <taxon>Cytophagales</taxon>
        <taxon>Flammeovirgaceae</taxon>
        <taxon>Flammeovirga</taxon>
    </lineage>
</organism>
<dbReference type="HAMAP" id="MF_00542">
    <property type="entry name" value="Butyrate_kinase"/>
    <property type="match status" value="1"/>
</dbReference>
<evidence type="ECO:0000256" key="7">
    <source>
        <dbReference type="ARBA" id="ARBA00022840"/>
    </source>
</evidence>
<evidence type="ECO:0000313" key="12">
    <source>
        <dbReference type="Proteomes" id="UP000179797"/>
    </source>
</evidence>
<gene>
    <name evidence="9" type="primary">buk</name>
    <name evidence="11" type="ORF">NH26_09500</name>
</gene>
<dbReference type="Gene3D" id="3.30.420.40">
    <property type="match status" value="2"/>
</dbReference>
<dbReference type="GO" id="GO:0008776">
    <property type="term" value="F:acetate kinase activity"/>
    <property type="evidence" value="ECO:0007669"/>
    <property type="project" value="TreeGrafter"/>
</dbReference>
<dbReference type="PRINTS" id="PR00471">
    <property type="entry name" value="ACETATEKNASE"/>
</dbReference>
<dbReference type="Proteomes" id="UP000179797">
    <property type="component" value="Unassembled WGS sequence"/>
</dbReference>
<dbReference type="PIRSF" id="PIRSF036458">
    <property type="entry name" value="Butyrate_kin"/>
    <property type="match status" value="1"/>
</dbReference>
<dbReference type="PROSITE" id="PS01075">
    <property type="entry name" value="ACETATE_KINASE_1"/>
    <property type="match status" value="1"/>
</dbReference>
<evidence type="ECO:0000256" key="8">
    <source>
        <dbReference type="ARBA" id="ARBA00048596"/>
    </source>
</evidence>
<evidence type="ECO:0000256" key="9">
    <source>
        <dbReference type="HAMAP-Rule" id="MF_00542"/>
    </source>
</evidence>
<keyword evidence="7 9" id="KW-0067">ATP-binding</keyword>
<dbReference type="NCBIfam" id="NF002834">
    <property type="entry name" value="PRK03011.1-5"/>
    <property type="match status" value="1"/>
</dbReference>
<keyword evidence="6 9" id="KW-0418">Kinase</keyword>
<comment type="subcellular location">
    <subcellularLocation>
        <location evidence="1 9">Cytoplasm</location>
    </subcellularLocation>
</comment>
<keyword evidence="5 9" id="KW-0547">Nucleotide-binding</keyword>
<dbReference type="AlphaFoldDB" id="A0A1S1Z0E8"/>
<keyword evidence="4 9" id="KW-0808">Transferase</keyword>
<evidence type="ECO:0000256" key="10">
    <source>
        <dbReference type="RuleBase" id="RU003835"/>
    </source>
</evidence>